<dbReference type="Proteomes" id="UP000249891">
    <property type="component" value="Unassembled WGS sequence"/>
</dbReference>
<dbReference type="AlphaFoldDB" id="A0A2X2RCV3"/>
<accession>A0A2X2RCV3</accession>
<evidence type="ECO:0000313" key="1">
    <source>
        <dbReference type="EMBL" id="SQA79076.1"/>
    </source>
</evidence>
<organism evidence="1 2">
    <name type="scientific">Capnocytophaga ochracea</name>
    <dbReference type="NCBI Taxonomy" id="1018"/>
    <lineage>
        <taxon>Bacteria</taxon>
        <taxon>Pseudomonadati</taxon>
        <taxon>Bacteroidota</taxon>
        <taxon>Flavobacteriia</taxon>
        <taxon>Flavobacteriales</taxon>
        <taxon>Flavobacteriaceae</taxon>
        <taxon>Capnocytophaga</taxon>
    </lineage>
</organism>
<reference evidence="1 2" key="1">
    <citation type="submission" date="2018-06" db="EMBL/GenBank/DDBJ databases">
        <authorList>
            <consortium name="Pathogen Informatics"/>
            <person name="Doyle S."/>
        </authorList>
    </citation>
    <scope>NUCLEOTIDE SEQUENCE [LARGE SCALE GENOMIC DNA]</scope>
    <source>
        <strain evidence="1 2">NCTC11546</strain>
    </source>
</reference>
<name>A0A2X2RCV3_CAPOC</name>
<dbReference type="RefSeq" id="WP_128091976.1">
    <property type="nucleotide sequence ID" value="NZ_CP110229.1"/>
</dbReference>
<protein>
    <submittedName>
        <fullName evidence="1">Uncharacterized protein</fullName>
    </submittedName>
</protein>
<dbReference type="EMBL" id="UARG01000017">
    <property type="protein sequence ID" value="SQA79076.1"/>
    <property type="molecule type" value="Genomic_DNA"/>
</dbReference>
<sequence length="150" mass="17846">MNALQKRLAQIGTEPHKNGLRDGIVYEDIESQYYWIYNHYSYCEWLKHYMVHYAGLSWEEAAEKLAQGHLNSLFVTPPKDLEDLFCITHELTYHNAMEIAKGNRYWQDGTPSDTNGFQEEHDAWYEKTKEKYHLNEEYEILSFEEALKSD</sequence>
<evidence type="ECO:0000313" key="2">
    <source>
        <dbReference type="Proteomes" id="UP000249891"/>
    </source>
</evidence>
<gene>
    <name evidence="1" type="ORF">NCTC11546_02330</name>
</gene>
<proteinExistence type="predicted"/>